<protein>
    <submittedName>
        <fullName evidence="1">Uncharacterized protein</fullName>
    </submittedName>
</protein>
<dbReference type="EMBL" id="FUEG01000002">
    <property type="protein sequence ID" value="SJL00367.1"/>
    <property type="molecule type" value="Genomic_DNA"/>
</dbReference>
<evidence type="ECO:0000313" key="1">
    <source>
        <dbReference type="EMBL" id="SJL00367.1"/>
    </source>
</evidence>
<keyword evidence="2" id="KW-1185">Reference proteome</keyword>
<dbReference type="Proteomes" id="UP000219338">
    <property type="component" value="Unassembled WGS sequence"/>
</dbReference>
<sequence length="428" mass="48920">MLSFFAGPTVLRGTDNIRQYTAKCLLPEMPYVADAPQVPLPGHKTHMNRLHIRPEPYRRLEMIDCETFMNIGSVIMQWAQRVFPDRPLKVNDLDEETGENLTLPCPAAYNFAIADIWHTAAVDIHRFAGWLDTFPLTTTQRLLHLAFPNQTKAWHFKLKQDRDKELFQYFLWTSPQLEASKTRPPLDPDALEMMTRKSVVIAFQPPWIMSPADLKEFVECQNFPPYQGGATNYLESKHRVWGKLWDVCVTNESQFFVLTTYDQWVFGTFSQRWTGVFFSPIYDFDSSEPSIAECLTFWIASAMRITRTLVLPKLPEPVGLPPIVVEPSDDPIEYHQSESNWTGKSSDYAASAGVVLDNVSLVSDVGIFETTSPINKPEPTAVSSNIHNWMANLPEIMSEVPNYLTQHQTEAMSFQHISSDPQPGIFYY</sequence>
<accession>A0A284QV76</accession>
<organism evidence="1 2">
    <name type="scientific">Armillaria ostoyae</name>
    <name type="common">Armillaria root rot fungus</name>
    <dbReference type="NCBI Taxonomy" id="47428"/>
    <lineage>
        <taxon>Eukaryota</taxon>
        <taxon>Fungi</taxon>
        <taxon>Dikarya</taxon>
        <taxon>Basidiomycota</taxon>
        <taxon>Agaricomycotina</taxon>
        <taxon>Agaricomycetes</taxon>
        <taxon>Agaricomycetidae</taxon>
        <taxon>Agaricales</taxon>
        <taxon>Marasmiineae</taxon>
        <taxon>Physalacriaceae</taxon>
        <taxon>Armillaria</taxon>
    </lineage>
</organism>
<name>A0A284QV76_ARMOS</name>
<evidence type="ECO:0000313" key="2">
    <source>
        <dbReference type="Proteomes" id="UP000219338"/>
    </source>
</evidence>
<proteinExistence type="predicted"/>
<dbReference type="OMA" id="FWIASAM"/>
<dbReference type="OrthoDB" id="2579508at2759"/>
<dbReference type="AlphaFoldDB" id="A0A284QV76"/>
<gene>
    <name evidence="1" type="ORF">ARMOST_03680</name>
</gene>
<reference evidence="2" key="1">
    <citation type="journal article" date="2017" name="Nat. Ecol. Evol.">
        <title>Genome expansion and lineage-specific genetic innovations in the forest pathogenic fungi Armillaria.</title>
        <authorList>
            <person name="Sipos G."/>
            <person name="Prasanna A.N."/>
            <person name="Walter M.C."/>
            <person name="O'Connor E."/>
            <person name="Balint B."/>
            <person name="Krizsan K."/>
            <person name="Kiss B."/>
            <person name="Hess J."/>
            <person name="Varga T."/>
            <person name="Slot J."/>
            <person name="Riley R."/>
            <person name="Boka B."/>
            <person name="Rigling D."/>
            <person name="Barry K."/>
            <person name="Lee J."/>
            <person name="Mihaltcheva S."/>
            <person name="LaButti K."/>
            <person name="Lipzen A."/>
            <person name="Waldron R."/>
            <person name="Moloney N.M."/>
            <person name="Sperisen C."/>
            <person name="Kredics L."/>
            <person name="Vagvoelgyi C."/>
            <person name="Patrignani A."/>
            <person name="Fitzpatrick D."/>
            <person name="Nagy I."/>
            <person name="Doyle S."/>
            <person name="Anderson J.B."/>
            <person name="Grigoriev I.V."/>
            <person name="Gueldener U."/>
            <person name="Muensterkoetter M."/>
            <person name="Nagy L.G."/>
        </authorList>
    </citation>
    <scope>NUCLEOTIDE SEQUENCE [LARGE SCALE GENOMIC DNA]</scope>
    <source>
        <strain evidence="2">C18/9</strain>
    </source>
</reference>